<evidence type="ECO:0000313" key="3">
    <source>
        <dbReference type="Proteomes" id="UP000199473"/>
    </source>
</evidence>
<sequence length="124" mass="13979">MDRTAPQAWACEPEEPPPFSRWRTGPLHTRLRARDPVRLWHPGDGDLRLTEADGVETLQLDDTGWTLAQILDAIVLEPRSAKPEASIGAVDVQRVCGRLTIGRETIRFRGILRIVVGGWSLYKR</sequence>
<evidence type="ECO:0000256" key="1">
    <source>
        <dbReference type="SAM" id="MobiDB-lite"/>
    </source>
</evidence>
<accession>A0A1I4EKQ7</accession>
<dbReference type="STRING" id="1123062.SAMN02745775_11637"/>
<name>A0A1I4EKQ7_9PROT</name>
<dbReference type="Proteomes" id="UP000199473">
    <property type="component" value="Unassembled WGS sequence"/>
</dbReference>
<dbReference type="RefSeq" id="WP_092962868.1">
    <property type="nucleotide sequence ID" value="NZ_FOSQ01000016.1"/>
</dbReference>
<protein>
    <submittedName>
        <fullName evidence="2">Uncharacterized protein</fullName>
    </submittedName>
</protein>
<organism evidence="2 3">
    <name type="scientific">Falsiroseomonas stagni DSM 19981</name>
    <dbReference type="NCBI Taxonomy" id="1123062"/>
    <lineage>
        <taxon>Bacteria</taxon>
        <taxon>Pseudomonadati</taxon>
        <taxon>Pseudomonadota</taxon>
        <taxon>Alphaproteobacteria</taxon>
        <taxon>Acetobacterales</taxon>
        <taxon>Roseomonadaceae</taxon>
        <taxon>Falsiroseomonas</taxon>
    </lineage>
</organism>
<dbReference type="EMBL" id="FOSQ01000016">
    <property type="protein sequence ID" value="SFL04751.1"/>
    <property type="molecule type" value="Genomic_DNA"/>
</dbReference>
<feature type="region of interest" description="Disordered" evidence="1">
    <location>
        <begin position="1"/>
        <end position="23"/>
    </location>
</feature>
<dbReference type="AlphaFoldDB" id="A0A1I4EKQ7"/>
<proteinExistence type="predicted"/>
<reference evidence="2 3" key="1">
    <citation type="submission" date="2016-10" db="EMBL/GenBank/DDBJ databases">
        <authorList>
            <person name="de Groot N.N."/>
        </authorList>
    </citation>
    <scope>NUCLEOTIDE SEQUENCE [LARGE SCALE GENOMIC DNA]</scope>
    <source>
        <strain evidence="2 3">DSM 19981</strain>
    </source>
</reference>
<keyword evidence="3" id="KW-1185">Reference proteome</keyword>
<evidence type="ECO:0000313" key="2">
    <source>
        <dbReference type="EMBL" id="SFL04751.1"/>
    </source>
</evidence>
<gene>
    <name evidence="2" type="ORF">SAMN02745775_11637</name>
</gene>